<gene>
    <name evidence="2" type="ORF">S101447_01755</name>
</gene>
<evidence type="ECO:0000313" key="3">
    <source>
        <dbReference type="Proteomes" id="UP000195633"/>
    </source>
</evidence>
<dbReference type="InterPro" id="IPR012332">
    <property type="entry name" value="Autotransporter_pectin_lyase_C"/>
</dbReference>
<dbReference type="Proteomes" id="UP000195633">
    <property type="component" value="Chromosome"/>
</dbReference>
<protein>
    <submittedName>
        <fullName evidence="2">AIDA-I autotransporter</fullName>
    </submittedName>
</protein>
<dbReference type="AlphaFoldDB" id="A0A1Y0UZ45"/>
<organism evidence="2 3">
    <name type="scientific">Acetobacter ascendens</name>
    <dbReference type="NCBI Taxonomy" id="481146"/>
    <lineage>
        <taxon>Bacteria</taxon>
        <taxon>Pseudomonadati</taxon>
        <taxon>Pseudomonadota</taxon>
        <taxon>Alphaproteobacteria</taxon>
        <taxon>Acetobacterales</taxon>
        <taxon>Acetobacteraceae</taxon>
        <taxon>Acetobacter</taxon>
    </lineage>
</organism>
<feature type="domain" description="Hedgehog/Intein (Hint)" evidence="1">
    <location>
        <begin position="550"/>
        <end position="689"/>
    </location>
</feature>
<accession>A0A1Y0UZ45</accession>
<dbReference type="InterPro" id="IPR036844">
    <property type="entry name" value="Hint_dom_sf"/>
</dbReference>
<dbReference type="SUPFAM" id="SSF51294">
    <property type="entry name" value="Hedgehog/intein (Hint) domain"/>
    <property type="match status" value="1"/>
</dbReference>
<evidence type="ECO:0000313" key="2">
    <source>
        <dbReference type="EMBL" id="ARW10824.1"/>
    </source>
</evidence>
<evidence type="ECO:0000259" key="1">
    <source>
        <dbReference type="Pfam" id="PF13403"/>
    </source>
</evidence>
<dbReference type="InterPro" id="IPR028992">
    <property type="entry name" value="Hedgehog/Intein_dom"/>
</dbReference>
<dbReference type="Pfam" id="PF13403">
    <property type="entry name" value="Hint_2"/>
    <property type="match status" value="1"/>
</dbReference>
<reference evidence="2 3" key="1">
    <citation type="submission" date="2017-05" db="EMBL/GenBank/DDBJ databases">
        <title>Genome sequence of Acetobacter pasteurianus subsp. ascendens strain SRCM101447.</title>
        <authorList>
            <person name="Cho S.H."/>
        </authorList>
    </citation>
    <scope>NUCLEOTIDE SEQUENCE [LARGE SCALE GENOMIC DNA]</scope>
    <source>
        <strain evidence="2 3">SRCM101447</strain>
    </source>
</reference>
<dbReference type="RefSeq" id="WP_087635864.1">
    <property type="nucleotide sequence ID" value="NZ_CP021524.1"/>
</dbReference>
<dbReference type="Gene3D" id="2.160.20.20">
    <property type="match status" value="2"/>
</dbReference>
<dbReference type="EMBL" id="CP021524">
    <property type="protein sequence ID" value="ARW10824.1"/>
    <property type="molecule type" value="Genomic_DNA"/>
</dbReference>
<name>A0A1Y0UZ45_9PROT</name>
<sequence length="895" mass="90960">MTDQVVSSGQTVSDVTVNSGTQLLVQNGGTANNITVMGNGNAAVYAGGVLSGAIVSSIGGVGVQGSAYNVTVQKGGVLDAESGGYVDTATISSGASFYGSNATVENSVILGSASFSGGVTADSDTVGSTGVLTVSGAAAIGGIPEFSALTVESGGTVNATNYTVLNGTIVNNGGTVNLSTQAQIVGSTINGTVNVNSGGYSLTNNYASDSIINVNSSGESNGDSFNSGAKAIVSGGDLSSAGINSGSLIAITQSGTVSASVVTSGANVTVDSQGQFDNNTVSGGTVTMSGSNGFSTDNDYQSGSYIYVSGINSLNGDTIESGATASLTNYGIATGVTLKGKMTLNSGAIGTGVGVSDGGVLEVENGSVAYTPSIASGGTVNADSTATVTGASVLSGGTLNLQSGATLMDDSTTGSSVVTTVASGGTINVANGATLSGTVQLADGAAMAIPTSAGGTIDLQGSTNVGLTISGTGSVNTVISGFDGNSAGQSDGITLASVQAADVTNVSYPDDNHVQFTLKDGSFVELNIVGVTSVGYSLVADANGDLIYEVCFLAGSMIRTPHGDVNVEDIRMGDEVIAYVDGQQITRQVTWAGKAHGIVRSDLADDEAGYPVRILKDAIASGVPYKDMLITPEHCLFFDGKFVPARMLVNGVSIFYDKSITSYDYYHVETEQHSVIVADGMLTESYLDTGNRQAFRQEGSVVRLCGASRSWEDDAAAPLCVEQAFVEPIFRAIENRAGNVEGAQVATVSPQLTTDPDLYLVTETGQIIRNARVCGKNVMFMLPAGVESVQIVSRVSRPSDAVGPFLDDRRQLGVLIGKVTLLDGNEMRDITSHLEGSDLTGWYAQDQASNRWTNGKALLPLGDRKPYNFGMLSVEVLVAGPYVVACEEQLNAQIA</sequence>
<proteinExistence type="predicted"/>